<evidence type="ECO:0000256" key="1">
    <source>
        <dbReference type="SAM" id="SignalP"/>
    </source>
</evidence>
<feature type="signal peptide" evidence="1">
    <location>
        <begin position="1"/>
        <end position="26"/>
    </location>
</feature>
<dbReference type="KEGG" id="fgl:EM308_13210"/>
<dbReference type="EMBL" id="CP017479">
    <property type="protein sequence ID" value="AOW10385.1"/>
    <property type="molecule type" value="Genomic_DNA"/>
</dbReference>
<feature type="chain" id="PRO_5041973694" evidence="1">
    <location>
        <begin position="27"/>
        <end position="289"/>
    </location>
</feature>
<sequence length="289" mass="30218">MISMKVFRIFKCICLLSLLFPMTMHAQVKIGSNPTMIGTNANLEVEGANGSKISVSKDSGKLTIKDGSEGVGKVLTSDANGVATWVVPGATIESLPGTTGVPGVPGSDTPGAPATGITIVVNDSGTWIYNPTTASWTSINSQTGRVNIDASNGVMLDGQTIKLGGNLTEPTAIKSSAVNTLAISGLQDGKVTDDLLTMDPTTGVLRKISAVEFSMGTNMAKQKMVATAGEKVFPTVWPIDSLDKIQVYRNGAEIDFSATEGTSQITLQLLADTNGGCLDGDEIKIYQWK</sequence>
<dbReference type="AlphaFoldDB" id="A0AAC9I5B4"/>
<accession>A0AAC9I5B4</accession>
<name>A0AAC9I5B4_9FLAO</name>
<organism evidence="2 3">
    <name type="scientific">Flavobacterium gilvum</name>
    <dbReference type="NCBI Taxonomy" id="1492737"/>
    <lineage>
        <taxon>Bacteria</taxon>
        <taxon>Pseudomonadati</taxon>
        <taxon>Bacteroidota</taxon>
        <taxon>Flavobacteriia</taxon>
        <taxon>Flavobacteriales</taxon>
        <taxon>Flavobacteriaceae</taxon>
        <taxon>Flavobacterium</taxon>
    </lineage>
</organism>
<dbReference type="RefSeq" id="WP_051877665.1">
    <property type="nucleotide sequence ID" value="NZ_CP017479.1"/>
</dbReference>
<dbReference type="Proteomes" id="UP000175968">
    <property type="component" value="Chromosome"/>
</dbReference>
<reference evidence="2 3" key="1">
    <citation type="submission" date="2016-10" db="EMBL/GenBank/DDBJ databases">
        <title>Flavobacterium gilvum sp. nov., isolated from stream water.</title>
        <authorList>
            <person name="Shin S.-K."/>
            <person name="Cho Y.-J."/>
            <person name="Yi H."/>
        </authorList>
    </citation>
    <scope>NUCLEOTIDE SEQUENCE [LARGE SCALE GENOMIC DNA]</scope>
    <source>
        <strain evidence="2 3">EM1308</strain>
    </source>
</reference>
<proteinExistence type="predicted"/>
<gene>
    <name evidence="2" type="ORF">EM308_13210</name>
</gene>
<evidence type="ECO:0000313" key="2">
    <source>
        <dbReference type="EMBL" id="AOW10385.1"/>
    </source>
</evidence>
<protein>
    <submittedName>
        <fullName evidence="2">Uncharacterized protein</fullName>
    </submittedName>
</protein>
<evidence type="ECO:0000313" key="3">
    <source>
        <dbReference type="Proteomes" id="UP000175968"/>
    </source>
</evidence>
<keyword evidence="1" id="KW-0732">Signal</keyword>
<keyword evidence="3" id="KW-1185">Reference proteome</keyword>